<dbReference type="InterPro" id="IPR003607">
    <property type="entry name" value="HD/PDEase_dom"/>
</dbReference>
<dbReference type="Pfam" id="PF00233">
    <property type="entry name" value="PDEase_I"/>
    <property type="match status" value="1"/>
</dbReference>
<feature type="binding site" evidence="4">
    <location>
        <position position="432"/>
    </location>
    <ligand>
        <name>AMP</name>
        <dbReference type="ChEBI" id="CHEBI:456215"/>
    </ligand>
</feature>
<dbReference type="OrthoDB" id="342865at2759"/>
<feature type="transmembrane region" description="Helical" evidence="7">
    <location>
        <begin position="142"/>
        <end position="166"/>
    </location>
</feature>
<keyword evidence="10" id="KW-1185">Reference proteome</keyword>
<dbReference type="InterPro" id="IPR023174">
    <property type="entry name" value="PDEase_CS"/>
</dbReference>
<feature type="binding site" evidence="5">
    <location>
        <position position="391"/>
    </location>
    <ligand>
        <name>Zn(2+)</name>
        <dbReference type="ChEBI" id="CHEBI:29105"/>
        <label>1</label>
    </ligand>
</feature>
<keyword evidence="1 5" id="KW-0479">Metal-binding</keyword>
<feature type="binding site" evidence="4">
    <location>
        <position position="595"/>
    </location>
    <ligand>
        <name>AMP</name>
        <dbReference type="ChEBI" id="CHEBI:456215"/>
    </ligand>
</feature>
<name>A0A078AVA3_STYLE</name>
<evidence type="ECO:0000256" key="2">
    <source>
        <dbReference type="ARBA" id="ARBA00022801"/>
    </source>
</evidence>
<accession>A0A078AVA3</accession>
<evidence type="ECO:0000313" key="10">
    <source>
        <dbReference type="Proteomes" id="UP000039865"/>
    </source>
</evidence>
<feature type="binding site" evidence="5">
    <location>
        <position position="544"/>
    </location>
    <ligand>
        <name>Zn(2+)</name>
        <dbReference type="ChEBI" id="CHEBI:29105"/>
        <label>1</label>
    </ligand>
</feature>
<evidence type="ECO:0000313" key="9">
    <source>
        <dbReference type="EMBL" id="CDW84768.1"/>
    </source>
</evidence>
<feature type="binding site" evidence="5">
    <location>
        <position position="431"/>
    </location>
    <ligand>
        <name>Zn(2+)</name>
        <dbReference type="ChEBI" id="CHEBI:29105"/>
        <label>1</label>
    </ligand>
</feature>
<dbReference type="Proteomes" id="UP000039865">
    <property type="component" value="Unassembled WGS sequence"/>
</dbReference>
<organism evidence="9 10">
    <name type="scientific">Stylonychia lemnae</name>
    <name type="common">Ciliate</name>
    <dbReference type="NCBI Taxonomy" id="5949"/>
    <lineage>
        <taxon>Eukaryota</taxon>
        <taxon>Sar</taxon>
        <taxon>Alveolata</taxon>
        <taxon>Ciliophora</taxon>
        <taxon>Intramacronucleata</taxon>
        <taxon>Spirotrichea</taxon>
        <taxon>Stichotrichia</taxon>
        <taxon>Sporadotrichida</taxon>
        <taxon>Oxytrichidae</taxon>
        <taxon>Stylonychinae</taxon>
        <taxon>Stylonychia</taxon>
    </lineage>
</organism>
<keyword evidence="2 6" id="KW-0378">Hydrolase</keyword>
<gene>
    <name evidence="9" type="primary">Contig10439.g11138</name>
    <name evidence="9" type="ORF">STYLEM_13836</name>
</gene>
<dbReference type="PRINTS" id="PR00387">
    <property type="entry name" value="PDIESTERASE1"/>
</dbReference>
<feature type="binding site" evidence="4">
    <location>
        <begin position="387"/>
        <end position="391"/>
    </location>
    <ligand>
        <name>AMP</name>
        <dbReference type="ChEBI" id="CHEBI:456215"/>
    </ligand>
</feature>
<feature type="active site" description="Proton donor" evidence="3">
    <location>
        <position position="387"/>
    </location>
</feature>
<dbReference type="GO" id="GO:0046872">
    <property type="term" value="F:metal ion binding"/>
    <property type="evidence" value="ECO:0007669"/>
    <property type="project" value="UniProtKB-KW"/>
</dbReference>
<dbReference type="InParanoid" id="A0A078AVA3"/>
<evidence type="ECO:0000256" key="4">
    <source>
        <dbReference type="PIRSR" id="PIRSR623088-2"/>
    </source>
</evidence>
<feature type="transmembrane region" description="Helical" evidence="7">
    <location>
        <begin position="103"/>
        <end position="122"/>
    </location>
</feature>
<keyword evidence="7" id="KW-0812">Transmembrane</keyword>
<dbReference type="InterPro" id="IPR023088">
    <property type="entry name" value="PDEase"/>
</dbReference>
<evidence type="ECO:0000259" key="8">
    <source>
        <dbReference type="PROSITE" id="PS51845"/>
    </source>
</evidence>
<reference evidence="9 10" key="1">
    <citation type="submission" date="2014-06" db="EMBL/GenBank/DDBJ databases">
        <authorList>
            <person name="Swart Estienne"/>
        </authorList>
    </citation>
    <scope>NUCLEOTIDE SEQUENCE [LARGE SCALE GENOMIC DNA]</scope>
    <source>
        <strain evidence="9 10">130c</strain>
    </source>
</reference>
<dbReference type="EMBL" id="CCKQ01013136">
    <property type="protein sequence ID" value="CDW84768.1"/>
    <property type="molecule type" value="Genomic_DNA"/>
</dbReference>
<keyword evidence="7" id="KW-1133">Transmembrane helix</keyword>
<evidence type="ECO:0000256" key="3">
    <source>
        <dbReference type="PIRSR" id="PIRSR623088-1"/>
    </source>
</evidence>
<sequence>MSTTEGTSRPNAQHQLLLNSQKINISPMMDDEVGLDQKAKSENIKNIFENRGYISAFVILGLFYFFDVFIGMFMLYREYDQDGPFRYAQRENDYVLTDRPYDIIELILLGILVIEIIIKAIFTTKSQSKVGVGKREVALDTILTLLAVALYIIEIFCTTPIIIGFIRFRCMLKFPFIYQLLISNCTKKNNVVPIKLPKENFKSYKEKVVYILQSFNENLENPRELNWCLHVIKNDFLQISNSLIANPPNGITSRRFSKTQKFLTYDQGLESNVINTWISNLLTTNGGTSKIHDNVSSNDLLVDPRQTGNPLSDYSQKDILEFEDHINSNHFNAFDLHKVSKNNSLYFMLQYTCQKYDYTNNIRFDPIKYQTFSLKLQAAYRPNNPYHTAIHAADVVQNVYYYLIGIGGNAHEICKFTVLEIASLLISAAAHDIDHPGNNNVFEQKTRSKLATLYNDQAILENHHAASFFFLIEGDDSCNIFENLSKAEMTTVRKYIVDNILYTDMTKHFIFTGEIKGLPNKEDFNPSDAKYKPDIMKALVHAADVGNPARPFEICKIWAFKIISEFFAQGDKERELGLEISMLCDRWTVNVGQSQTGFIDFVIVPYFDALAKILPQMDYATIQLRQNKEQWVKTVDEYEKQKKANGNESL</sequence>
<dbReference type="EC" id="3.1.4.-" evidence="6"/>
<feature type="transmembrane region" description="Helical" evidence="7">
    <location>
        <begin position="53"/>
        <end position="76"/>
    </location>
</feature>
<dbReference type="InterPro" id="IPR036971">
    <property type="entry name" value="PDEase_catalytic_dom_sf"/>
</dbReference>
<dbReference type="InterPro" id="IPR002073">
    <property type="entry name" value="PDEase_catalytic_dom"/>
</dbReference>
<proteinExistence type="inferred from homology"/>
<feature type="binding site" evidence="5">
    <location>
        <position position="432"/>
    </location>
    <ligand>
        <name>Zn(2+)</name>
        <dbReference type="ChEBI" id="CHEBI:29105"/>
        <label>1</label>
    </ligand>
</feature>
<dbReference type="Gene3D" id="1.10.1300.10">
    <property type="entry name" value="3'5'-cyclic nucleotide phosphodiesterase, catalytic domain"/>
    <property type="match status" value="1"/>
</dbReference>
<dbReference type="PROSITE" id="PS00126">
    <property type="entry name" value="PDEASE_I_1"/>
    <property type="match status" value="1"/>
</dbReference>
<dbReference type="PROSITE" id="PS51845">
    <property type="entry name" value="PDEASE_I_2"/>
    <property type="match status" value="1"/>
</dbReference>
<dbReference type="PANTHER" id="PTHR11347">
    <property type="entry name" value="CYCLIC NUCLEOTIDE PHOSPHODIESTERASE"/>
    <property type="match status" value="1"/>
</dbReference>
<evidence type="ECO:0000256" key="5">
    <source>
        <dbReference type="PIRSR" id="PIRSR623088-3"/>
    </source>
</evidence>
<evidence type="ECO:0000256" key="6">
    <source>
        <dbReference type="RuleBase" id="RU363067"/>
    </source>
</evidence>
<dbReference type="GO" id="GO:0007165">
    <property type="term" value="P:signal transduction"/>
    <property type="evidence" value="ECO:0007669"/>
    <property type="project" value="InterPro"/>
</dbReference>
<feature type="domain" description="PDEase" evidence="8">
    <location>
        <begin position="307"/>
        <end position="638"/>
    </location>
</feature>
<dbReference type="FunCoup" id="A0A078AVA3">
    <property type="interactions" value="27"/>
</dbReference>
<comment type="similarity">
    <text evidence="6">Belongs to the cyclic nucleotide phosphodiesterase family.</text>
</comment>
<feature type="binding site" evidence="4">
    <location>
        <position position="544"/>
    </location>
    <ligand>
        <name>AMP</name>
        <dbReference type="ChEBI" id="CHEBI:456215"/>
    </ligand>
</feature>
<feature type="binding site" evidence="5">
    <location>
        <position position="432"/>
    </location>
    <ligand>
        <name>Zn(2+)</name>
        <dbReference type="ChEBI" id="CHEBI:29105"/>
        <label>2</label>
    </ligand>
</feature>
<dbReference type="SUPFAM" id="SSF109604">
    <property type="entry name" value="HD-domain/PDEase-like"/>
    <property type="match status" value="1"/>
</dbReference>
<dbReference type="AlphaFoldDB" id="A0A078AVA3"/>
<evidence type="ECO:0000256" key="1">
    <source>
        <dbReference type="ARBA" id="ARBA00022723"/>
    </source>
</evidence>
<dbReference type="GO" id="GO:0004114">
    <property type="term" value="F:3',5'-cyclic-nucleotide phosphodiesterase activity"/>
    <property type="evidence" value="ECO:0007669"/>
    <property type="project" value="InterPro"/>
</dbReference>
<protein>
    <recommendedName>
        <fullName evidence="6">Phosphodiesterase</fullName>
        <ecNumber evidence="6">3.1.4.-</ecNumber>
    </recommendedName>
</protein>
<evidence type="ECO:0000256" key="7">
    <source>
        <dbReference type="SAM" id="Phobius"/>
    </source>
</evidence>
<comment type="cofactor">
    <cofactor evidence="6">
        <name>a divalent metal cation</name>
        <dbReference type="ChEBI" id="CHEBI:60240"/>
    </cofactor>
    <text evidence="6">Binds 2 divalent metal cations per subunit. Site 1 may preferentially bind zinc ions, while site 2 has a preference for magnesium and/or manganese ions.</text>
</comment>
<dbReference type="CDD" id="cd00077">
    <property type="entry name" value="HDc"/>
    <property type="match status" value="1"/>
</dbReference>
<keyword evidence="7" id="KW-0472">Membrane</keyword>